<dbReference type="EMBL" id="BRXU01000051">
    <property type="protein sequence ID" value="GLC61765.1"/>
    <property type="molecule type" value="Genomic_DNA"/>
</dbReference>
<feature type="domain" description="ABC transporter" evidence="11">
    <location>
        <begin position="124"/>
        <end position="426"/>
    </location>
</feature>
<evidence type="ECO:0000313" key="13">
    <source>
        <dbReference type="Proteomes" id="UP001165080"/>
    </source>
</evidence>
<feature type="region of interest" description="Disordered" evidence="9">
    <location>
        <begin position="789"/>
        <end position="820"/>
    </location>
</feature>
<dbReference type="Pfam" id="PF00005">
    <property type="entry name" value="ABC_tran"/>
    <property type="match status" value="2"/>
</dbReference>
<dbReference type="InterPro" id="IPR003439">
    <property type="entry name" value="ABC_transporter-like_ATP-bd"/>
</dbReference>
<evidence type="ECO:0000259" key="11">
    <source>
        <dbReference type="PROSITE" id="PS50893"/>
    </source>
</evidence>
<dbReference type="GO" id="GO:0005524">
    <property type="term" value="F:ATP binding"/>
    <property type="evidence" value="ECO:0007669"/>
    <property type="project" value="UniProtKB-KW"/>
</dbReference>
<comment type="similarity">
    <text evidence="2">Belongs to the ABC transporter superfamily. ABCG family. PDR (TC 3.A.1.205) subfamily.</text>
</comment>
<evidence type="ECO:0000256" key="9">
    <source>
        <dbReference type="SAM" id="MobiDB-lite"/>
    </source>
</evidence>
<dbReference type="InterPro" id="IPR013525">
    <property type="entry name" value="ABC2_TM"/>
</dbReference>
<gene>
    <name evidence="12" type="primary">PLEST011127</name>
    <name evidence="12" type="ORF">PLESTB_001800600</name>
</gene>
<feature type="transmembrane region" description="Helical" evidence="10">
    <location>
        <begin position="1486"/>
        <end position="1509"/>
    </location>
</feature>
<evidence type="ECO:0000256" key="7">
    <source>
        <dbReference type="ARBA" id="ARBA00022989"/>
    </source>
</evidence>
<dbReference type="InterPro" id="IPR027417">
    <property type="entry name" value="P-loop_NTPase"/>
</dbReference>
<feature type="compositionally biased region" description="Polar residues" evidence="9">
    <location>
        <begin position="811"/>
        <end position="820"/>
    </location>
</feature>
<dbReference type="PROSITE" id="PS00211">
    <property type="entry name" value="ABC_TRANSPORTER_1"/>
    <property type="match status" value="1"/>
</dbReference>
<keyword evidence="3" id="KW-0813">Transport</keyword>
<dbReference type="PANTHER" id="PTHR19241">
    <property type="entry name" value="ATP-BINDING CASSETTE TRANSPORTER"/>
    <property type="match status" value="1"/>
</dbReference>
<dbReference type="Gene3D" id="3.40.50.300">
    <property type="entry name" value="P-loop containing nucleotide triphosphate hydrolases"/>
    <property type="match status" value="2"/>
</dbReference>
<keyword evidence="4 10" id="KW-0812">Transmembrane</keyword>
<feature type="transmembrane region" description="Helical" evidence="10">
    <location>
        <begin position="1334"/>
        <end position="1359"/>
    </location>
</feature>
<feature type="transmembrane region" description="Helical" evidence="10">
    <location>
        <begin position="1402"/>
        <end position="1422"/>
    </location>
</feature>
<evidence type="ECO:0000256" key="10">
    <source>
        <dbReference type="SAM" id="Phobius"/>
    </source>
</evidence>
<feature type="transmembrane region" description="Helical" evidence="10">
    <location>
        <begin position="560"/>
        <end position="580"/>
    </location>
</feature>
<dbReference type="GO" id="GO:0016020">
    <property type="term" value="C:membrane"/>
    <property type="evidence" value="ECO:0007669"/>
    <property type="project" value="UniProtKB-SubCell"/>
</dbReference>
<keyword evidence="8 10" id="KW-0472">Membrane</keyword>
<dbReference type="GO" id="GO:0140359">
    <property type="term" value="F:ABC-type transporter activity"/>
    <property type="evidence" value="ECO:0007669"/>
    <property type="project" value="InterPro"/>
</dbReference>
<evidence type="ECO:0000256" key="6">
    <source>
        <dbReference type="ARBA" id="ARBA00022840"/>
    </source>
</evidence>
<comment type="caution">
    <text evidence="12">The sequence shown here is derived from an EMBL/GenBank/DDBJ whole genome shotgun (WGS) entry which is preliminary data.</text>
</comment>
<feature type="transmembrane region" description="Helical" evidence="10">
    <location>
        <begin position="1288"/>
        <end position="1313"/>
    </location>
</feature>
<dbReference type="Proteomes" id="UP001165080">
    <property type="component" value="Unassembled WGS sequence"/>
</dbReference>
<evidence type="ECO:0000256" key="5">
    <source>
        <dbReference type="ARBA" id="ARBA00022741"/>
    </source>
</evidence>
<dbReference type="GO" id="GO:0071944">
    <property type="term" value="C:cell periphery"/>
    <property type="evidence" value="ECO:0007669"/>
    <property type="project" value="UniProtKB-ARBA"/>
</dbReference>
<feature type="transmembrane region" description="Helical" evidence="10">
    <location>
        <begin position="641"/>
        <end position="662"/>
    </location>
</feature>
<proteinExistence type="inferred from homology"/>
<dbReference type="PROSITE" id="PS50893">
    <property type="entry name" value="ABC_TRANSPORTER_2"/>
    <property type="match status" value="2"/>
</dbReference>
<feature type="transmembrane region" description="Helical" evidence="10">
    <location>
        <begin position="1258"/>
        <end position="1276"/>
    </location>
</feature>
<feature type="transmembrane region" description="Helical" evidence="10">
    <location>
        <begin position="601"/>
        <end position="629"/>
    </location>
</feature>
<evidence type="ECO:0000256" key="3">
    <source>
        <dbReference type="ARBA" id="ARBA00022448"/>
    </source>
</evidence>
<name>A0A9W6C1K2_9CHLO</name>
<evidence type="ECO:0000256" key="4">
    <source>
        <dbReference type="ARBA" id="ARBA00022692"/>
    </source>
</evidence>
<dbReference type="Pfam" id="PF01061">
    <property type="entry name" value="ABC2_membrane"/>
    <property type="match status" value="2"/>
</dbReference>
<evidence type="ECO:0000256" key="8">
    <source>
        <dbReference type="ARBA" id="ARBA00023136"/>
    </source>
</evidence>
<keyword evidence="6" id="KW-0067">ATP-binding</keyword>
<feature type="transmembrane region" description="Helical" evidence="10">
    <location>
        <begin position="527"/>
        <end position="548"/>
    </location>
</feature>
<dbReference type="InterPro" id="IPR017871">
    <property type="entry name" value="ABC_transporter-like_CS"/>
</dbReference>
<keyword evidence="7 10" id="KW-1133">Transmembrane helix</keyword>
<dbReference type="InterPro" id="IPR003593">
    <property type="entry name" value="AAA+_ATPase"/>
</dbReference>
<organism evidence="12 13">
    <name type="scientific">Pleodorina starrii</name>
    <dbReference type="NCBI Taxonomy" id="330485"/>
    <lineage>
        <taxon>Eukaryota</taxon>
        <taxon>Viridiplantae</taxon>
        <taxon>Chlorophyta</taxon>
        <taxon>core chlorophytes</taxon>
        <taxon>Chlorophyceae</taxon>
        <taxon>CS clade</taxon>
        <taxon>Chlamydomonadales</taxon>
        <taxon>Volvocaceae</taxon>
        <taxon>Pleodorina</taxon>
    </lineage>
</organism>
<reference evidence="12 13" key="1">
    <citation type="journal article" date="2023" name="Commun. Biol.">
        <title>Reorganization of the ancestral sex-determining regions during the evolution of trioecy in Pleodorina starrii.</title>
        <authorList>
            <person name="Takahashi K."/>
            <person name="Suzuki S."/>
            <person name="Kawai-Toyooka H."/>
            <person name="Yamamoto K."/>
            <person name="Hamaji T."/>
            <person name="Ootsuki R."/>
            <person name="Yamaguchi H."/>
            <person name="Kawachi M."/>
            <person name="Higashiyama T."/>
            <person name="Nozaki H."/>
        </authorList>
    </citation>
    <scope>NUCLEOTIDE SEQUENCE [LARGE SCALE GENOMIC DNA]</scope>
    <source>
        <strain evidence="12 13">NIES-4479</strain>
    </source>
</reference>
<feature type="compositionally biased region" description="Basic and acidic residues" evidence="9">
    <location>
        <begin position="189"/>
        <end position="200"/>
    </location>
</feature>
<sequence length="1514" mass="164825">MATPALVTDQPEGDEEVGKGSPQPQPQRPVAGGRMRRVDTAAVLDAVKDSTAGGGCGSGDDPLAFLQRLSERLQRVGLSFPGVEIRWQDLRAEVDVPAHGPRAYTVATAFMALLGSAVAPLKALACRSDPRVGGKSSRIVLDAGSGRLAPGRMCLLLGPPGAGKTTLLRALAGQALPPPPPPAGTAAAEAKEGKEKESGGGRETGGLRVRGTLSYNGLTPGSDFAVERCASYISQHDLHIGEMTVEETLMFAAECLGPGLTKELHDLLTERERAAGIAPDPDLDRLWSTAYGPHGHTLMVELFARLLGIDHVMNTVVGNEMLKGISGGQKRRVTVGEMAVGFANVLMLDEITNGLDSNSALAIVRSLRNICQYAQATMLVSLLQPSPEVFDCFDDVMLLSGGRLVFLGPREEVGRFFARVGLQPPPTKTEADFLQEVTASPEYQFKYRVPGGLAESCGPKWMSPRRLRQEFDRSPAGQQLAEQLAVQPYSHELQGMVLHKERYALSLARMWRVVAARELLLFLRNKIFFMAGAVQTVFTAFLVSTTFIRLSKETFNDANLHMSVMFFSLMTMFMGGFNFCPIYCQRLAVYYKQRSHNFYSAATYAVSCFVMRLPELLVASTLWGLMVYFSAGFVQEAGRFFIFWLNLVAGGLYSVAIFQLLGAATRSEVIAQGIGAVMLMLSVLASGFPIARSSIPPWWIWFYWWNPMAWALRSMAINELSSSAWTLPATAFNRHDITIGQYALLARGFYTEWSWVWAGIGTVVGLSLVLLGLQILALHFLGASSTYRPPLDEDEEEAEQRRRDEADAAQNPTYNGQQLPQVQMAQQNTPTDNGNGYGSAHVHIQVPASGGANGNSANGINGHNGVNGGGDVALEVTAAPTHASTNLSFSPVVMAFQGINYFVPDPKGGNGELQLLNGVSGVFLPGVLTSLMGASGAGKTTLMDVLAGRKTGGREEGQQLVNGAPKRMATFARLMGYVEQFDAHNPQATVEEALLFSARLRVPPGVLTHGSAAMLSYVAEVMELVELGPMARHVVGAGGAAGGGLSTEARKRLTIACELVANPAIVFLDEPTTGLDARAAGMVMRAVRNTVATGRTVVCTIHQPNREIMDYFDELLLLKPGGRVIFNGPVGRPNQAHLVAYLEAIPGVPRYQPVFNPANYMLEVTSPAAEKTMGVDFAELWEASDRAATAAARLQQYMGHTAVAANDSGSGGAAATDVAEAVAAAATGRRYSQSSAVQLYLLVQRFLVSYWRNPAYNLLRFMVTVLLALALGTLYWNRGTKRDSLLGVLDIMGALFTTSLFLPMTNCLTVLPVTMSERAVFYRERASGMYSSAVFAAAQGLAEFPYLFVQSVVYVIIVYCTTQFEFDSEKALWFWLFIWLNIMCFTYLGMGCMNLTPNMPACIAATSFAVLLWNLFCGFLIYRDDIKPWWIWAYYFNPATYSIYGCIVTQLGDVTHENILVGDNKYMSVAEFVETTFNYHYDMRGWLVLIMIGFIALFRSFSYIGLSYLNFQVR</sequence>
<feature type="transmembrane region" description="Helical" evidence="10">
    <location>
        <begin position="755"/>
        <end position="781"/>
    </location>
</feature>
<keyword evidence="5" id="KW-0547">Nucleotide-binding</keyword>
<feature type="transmembrane region" description="Helical" evidence="10">
    <location>
        <begin position="669"/>
        <end position="691"/>
    </location>
</feature>
<accession>A0A9W6C1K2</accession>
<feature type="region of interest" description="Disordered" evidence="9">
    <location>
        <begin position="174"/>
        <end position="208"/>
    </location>
</feature>
<keyword evidence="13" id="KW-1185">Reference proteome</keyword>
<evidence type="ECO:0000256" key="1">
    <source>
        <dbReference type="ARBA" id="ARBA00004141"/>
    </source>
</evidence>
<comment type="subcellular location">
    <subcellularLocation>
        <location evidence="1">Membrane</location>
        <topology evidence="1">Multi-pass membrane protein</topology>
    </subcellularLocation>
</comment>
<feature type="domain" description="ABC transporter" evidence="11">
    <location>
        <begin position="894"/>
        <end position="1145"/>
    </location>
</feature>
<dbReference type="SUPFAM" id="SSF52540">
    <property type="entry name" value="P-loop containing nucleoside triphosphate hydrolases"/>
    <property type="match status" value="2"/>
</dbReference>
<feature type="region of interest" description="Disordered" evidence="9">
    <location>
        <begin position="1"/>
        <end position="35"/>
    </location>
</feature>
<dbReference type="SMART" id="SM00382">
    <property type="entry name" value="AAA"/>
    <property type="match status" value="2"/>
</dbReference>
<dbReference type="Pfam" id="PF08370">
    <property type="entry name" value="PDR_assoc"/>
    <property type="match status" value="1"/>
</dbReference>
<dbReference type="InterPro" id="IPR013581">
    <property type="entry name" value="PDR_assoc"/>
</dbReference>
<protein>
    <recommendedName>
        <fullName evidence="11">ABC transporter domain-containing protein</fullName>
    </recommendedName>
</protein>
<dbReference type="GO" id="GO:0016887">
    <property type="term" value="F:ATP hydrolysis activity"/>
    <property type="evidence" value="ECO:0007669"/>
    <property type="project" value="InterPro"/>
</dbReference>
<evidence type="ECO:0000313" key="12">
    <source>
        <dbReference type="EMBL" id="GLC61765.1"/>
    </source>
</evidence>
<evidence type="ECO:0000256" key="2">
    <source>
        <dbReference type="ARBA" id="ARBA00006012"/>
    </source>
</evidence>
<feature type="transmembrane region" description="Helical" evidence="10">
    <location>
        <begin position="1371"/>
        <end position="1390"/>
    </location>
</feature>